<proteinExistence type="inferred from homology"/>
<keyword evidence="6" id="KW-1185">Reference proteome</keyword>
<dbReference type="AlphaFoldDB" id="A0AAI8VHF4"/>
<reference evidence="5" key="1">
    <citation type="submission" date="2023-10" db="EMBL/GenBank/DDBJ databases">
        <authorList>
            <person name="Hackl T."/>
        </authorList>
    </citation>
    <scope>NUCLEOTIDE SEQUENCE</scope>
</reference>
<comment type="caution">
    <text evidence="5">The sequence shown here is derived from an EMBL/GenBank/DDBJ whole genome shotgun (WGS) entry which is preliminary data.</text>
</comment>
<feature type="transmembrane region" description="Helical" evidence="4">
    <location>
        <begin position="35"/>
        <end position="54"/>
    </location>
</feature>
<comment type="similarity">
    <text evidence="3">Belongs to the ustYa family.</text>
</comment>
<evidence type="ECO:0000256" key="1">
    <source>
        <dbReference type="ARBA" id="ARBA00004685"/>
    </source>
</evidence>
<dbReference type="Pfam" id="PF11807">
    <property type="entry name" value="UstYa"/>
    <property type="match status" value="1"/>
</dbReference>
<keyword evidence="4" id="KW-1133">Transmembrane helix</keyword>
<dbReference type="PANTHER" id="PTHR33365">
    <property type="entry name" value="YALI0B05434P"/>
    <property type="match status" value="1"/>
</dbReference>
<evidence type="ECO:0000256" key="3">
    <source>
        <dbReference type="ARBA" id="ARBA00035112"/>
    </source>
</evidence>
<protein>
    <submittedName>
        <fullName evidence="5">Uu.00g120100.m01.CDS01</fullName>
    </submittedName>
</protein>
<dbReference type="InterPro" id="IPR021765">
    <property type="entry name" value="UstYa-like"/>
</dbReference>
<dbReference type="EMBL" id="CAUWAG010000006">
    <property type="protein sequence ID" value="CAJ2504616.1"/>
    <property type="molecule type" value="Genomic_DNA"/>
</dbReference>
<dbReference type="PANTHER" id="PTHR33365:SF11">
    <property type="entry name" value="TAT PATHWAY SIGNAL SEQUENCE"/>
    <property type="match status" value="1"/>
</dbReference>
<sequence>MRAYRRMLGYSPIPSDTGDIGPSPQRSMMTRISGMLVPVAVITLSFILGIAIGANSVKDASVPGVYPHVMPGSESGPSPDISIQTINLTFTYNRTFGADPHDNVATEEAWQSIVPLGQGSVRFPPNSQQVYTLSVVHQLHCLWSIHRNYYAALRFDSAHRDNMTSPHMRHCFDYLRQSLTCAADATMEPVDPTLGGVTGWGNGRVCRNYSQLAGWAEEHRVNNLRGFLGSH</sequence>
<comment type="pathway">
    <text evidence="1">Mycotoxin biosynthesis.</text>
</comment>
<organism evidence="5 6">
    <name type="scientific">Anthostomella pinea</name>
    <dbReference type="NCBI Taxonomy" id="933095"/>
    <lineage>
        <taxon>Eukaryota</taxon>
        <taxon>Fungi</taxon>
        <taxon>Dikarya</taxon>
        <taxon>Ascomycota</taxon>
        <taxon>Pezizomycotina</taxon>
        <taxon>Sordariomycetes</taxon>
        <taxon>Xylariomycetidae</taxon>
        <taxon>Xylariales</taxon>
        <taxon>Xylariaceae</taxon>
        <taxon>Anthostomella</taxon>
    </lineage>
</organism>
<dbReference type="GO" id="GO:0016491">
    <property type="term" value="F:oxidoreductase activity"/>
    <property type="evidence" value="ECO:0007669"/>
    <property type="project" value="UniProtKB-KW"/>
</dbReference>
<evidence type="ECO:0000256" key="2">
    <source>
        <dbReference type="ARBA" id="ARBA00023002"/>
    </source>
</evidence>
<keyword evidence="2" id="KW-0560">Oxidoreductase</keyword>
<accession>A0AAI8VHF4</accession>
<evidence type="ECO:0000313" key="5">
    <source>
        <dbReference type="EMBL" id="CAJ2504616.1"/>
    </source>
</evidence>
<gene>
    <name evidence="5" type="ORF">KHLLAP_LOCUS5084</name>
</gene>
<dbReference type="Proteomes" id="UP001295740">
    <property type="component" value="Unassembled WGS sequence"/>
</dbReference>
<name>A0AAI8VHF4_9PEZI</name>
<keyword evidence="4" id="KW-0812">Transmembrane</keyword>
<dbReference type="GO" id="GO:0043386">
    <property type="term" value="P:mycotoxin biosynthetic process"/>
    <property type="evidence" value="ECO:0007669"/>
    <property type="project" value="InterPro"/>
</dbReference>
<evidence type="ECO:0000313" key="6">
    <source>
        <dbReference type="Proteomes" id="UP001295740"/>
    </source>
</evidence>
<keyword evidence="4" id="KW-0472">Membrane</keyword>
<evidence type="ECO:0000256" key="4">
    <source>
        <dbReference type="SAM" id="Phobius"/>
    </source>
</evidence>